<protein>
    <submittedName>
        <fullName evidence="3">Enoyl-CoA hydratase/isomerase family protein</fullName>
    </submittedName>
</protein>
<dbReference type="PROSITE" id="PS00166">
    <property type="entry name" value="ENOYL_COA_HYDRATASE"/>
    <property type="match status" value="1"/>
</dbReference>
<evidence type="ECO:0000313" key="4">
    <source>
        <dbReference type="Proteomes" id="UP000482155"/>
    </source>
</evidence>
<dbReference type="EMBL" id="JAAIVB010000085">
    <property type="protein sequence ID" value="NEX64822.1"/>
    <property type="molecule type" value="Genomic_DNA"/>
</dbReference>
<evidence type="ECO:0000256" key="2">
    <source>
        <dbReference type="RuleBase" id="RU003707"/>
    </source>
</evidence>
<dbReference type="CDD" id="cd06558">
    <property type="entry name" value="crotonase-like"/>
    <property type="match status" value="1"/>
</dbReference>
<keyword evidence="4" id="KW-1185">Reference proteome</keyword>
<comment type="similarity">
    <text evidence="1 2">Belongs to the enoyl-CoA hydratase/isomerase family.</text>
</comment>
<dbReference type="Pfam" id="PF00378">
    <property type="entry name" value="ECH_1"/>
    <property type="match status" value="1"/>
</dbReference>
<keyword evidence="3" id="KW-0413">Isomerase</keyword>
<name>A0A6B3SZK5_9BURK</name>
<dbReference type="Gene3D" id="3.90.226.10">
    <property type="entry name" value="2-enoyl-CoA Hydratase, Chain A, domain 1"/>
    <property type="match status" value="1"/>
</dbReference>
<accession>A0A6B3SZK5</accession>
<evidence type="ECO:0000313" key="3">
    <source>
        <dbReference type="EMBL" id="NEX64822.1"/>
    </source>
</evidence>
<dbReference type="InterPro" id="IPR001753">
    <property type="entry name" value="Enoyl-CoA_hydra/iso"/>
</dbReference>
<dbReference type="Proteomes" id="UP000482155">
    <property type="component" value="Unassembled WGS sequence"/>
</dbReference>
<dbReference type="InterPro" id="IPR029045">
    <property type="entry name" value="ClpP/crotonase-like_dom_sf"/>
</dbReference>
<evidence type="ECO:0000256" key="1">
    <source>
        <dbReference type="ARBA" id="ARBA00005254"/>
    </source>
</evidence>
<reference evidence="3 4" key="1">
    <citation type="submission" date="2020-02" db="EMBL/GenBank/DDBJ databases">
        <authorList>
            <person name="Kim M.K."/>
        </authorList>
    </citation>
    <scope>NUCLEOTIDE SEQUENCE [LARGE SCALE GENOMIC DNA]</scope>
    <source>
        <strain evidence="3 4">17J57-3</strain>
    </source>
</reference>
<dbReference type="PANTHER" id="PTHR43459:SF1">
    <property type="entry name" value="EG:BACN32G11.4 PROTEIN"/>
    <property type="match status" value="1"/>
</dbReference>
<dbReference type="AlphaFoldDB" id="A0A6B3SZK5"/>
<dbReference type="GO" id="GO:0016853">
    <property type="term" value="F:isomerase activity"/>
    <property type="evidence" value="ECO:0007669"/>
    <property type="project" value="UniProtKB-KW"/>
</dbReference>
<dbReference type="Gene3D" id="1.10.12.10">
    <property type="entry name" value="Lyase 2-enoyl-coa Hydratase, Chain A, domain 2"/>
    <property type="match status" value="1"/>
</dbReference>
<organism evidence="3 4">
    <name type="scientific">Noviherbaspirillum galbum</name>
    <dbReference type="NCBI Taxonomy" id="2709383"/>
    <lineage>
        <taxon>Bacteria</taxon>
        <taxon>Pseudomonadati</taxon>
        <taxon>Pseudomonadota</taxon>
        <taxon>Betaproteobacteria</taxon>
        <taxon>Burkholderiales</taxon>
        <taxon>Oxalobacteraceae</taxon>
        <taxon>Noviherbaspirillum</taxon>
    </lineage>
</organism>
<dbReference type="InterPro" id="IPR014748">
    <property type="entry name" value="Enoyl-CoA_hydra_C"/>
</dbReference>
<gene>
    <name evidence="3" type="ORF">G3574_27390</name>
</gene>
<sequence>MNTGDSMKAEAFQTIRYDVGDGVATITLNRPAQKNALDKVMRAELAEAVAEVRRDRSIHALVLTGAGGAFCAGGDIRGMQSGAGTAEEGRDRMLDLHLWVEELINFDRPVIAAVDGPAFGAGFGLALAADFVLATPRARFCLSFLKLGLIPDCGVFYTLPRVVGLQRAKELAFSARELGAEEARQLGIVAEIHEPDAIAGRAREIALSFTAASLTALSISKRVFNAAPTSTLGALLEMEAAGQGVARSSEYHRNAVAAFLNKEAPPYSWPK</sequence>
<proteinExistence type="inferred from homology"/>
<dbReference type="PANTHER" id="PTHR43459">
    <property type="entry name" value="ENOYL-COA HYDRATASE"/>
    <property type="match status" value="1"/>
</dbReference>
<comment type="caution">
    <text evidence="3">The sequence shown here is derived from an EMBL/GenBank/DDBJ whole genome shotgun (WGS) entry which is preliminary data.</text>
</comment>
<dbReference type="SUPFAM" id="SSF52096">
    <property type="entry name" value="ClpP/crotonase"/>
    <property type="match status" value="1"/>
</dbReference>
<dbReference type="InterPro" id="IPR018376">
    <property type="entry name" value="Enoyl-CoA_hyd/isom_CS"/>
</dbReference>